<gene>
    <name evidence="1" type="ORF">FYC77_10885</name>
</gene>
<evidence type="ECO:0000313" key="1">
    <source>
        <dbReference type="EMBL" id="TYT61970.1"/>
    </source>
</evidence>
<proteinExistence type="predicted"/>
<dbReference type="Proteomes" id="UP000324104">
    <property type="component" value="Unassembled WGS sequence"/>
</dbReference>
<comment type="caution">
    <text evidence="1">The sequence shown here is derived from an EMBL/GenBank/DDBJ whole genome shotgun (WGS) entry which is preliminary data.</text>
</comment>
<dbReference type="EMBL" id="VTAW01000012">
    <property type="protein sequence ID" value="TYT61970.1"/>
    <property type="molecule type" value="Genomic_DNA"/>
</dbReference>
<protein>
    <recommendedName>
        <fullName evidence="3">Lipoprotein</fullName>
    </recommendedName>
</protein>
<organism evidence="1 2">
    <name type="scientific">Natrialba swarupiae</name>
    <dbReference type="NCBI Taxonomy" id="2448032"/>
    <lineage>
        <taxon>Archaea</taxon>
        <taxon>Methanobacteriati</taxon>
        <taxon>Methanobacteriota</taxon>
        <taxon>Stenosarchaea group</taxon>
        <taxon>Halobacteria</taxon>
        <taxon>Halobacteriales</taxon>
        <taxon>Natrialbaceae</taxon>
        <taxon>Natrialba</taxon>
    </lineage>
</organism>
<reference evidence="1 2" key="1">
    <citation type="submission" date="2019-08" db="EMBL/GenBank/DDBJ databases">
        <title>Archaea genome.</title>
        <authorList>
            <person name="Kajale S."/>
            <person name="Shouche Y."/>
            <person name="Deshpande N."/>
            <person name="Sharma A."/>
        </authorList>
    </citation>
    <scope>NUCLEOTIDE SEQUENCE [LARGE SCALE GENOMIC DNA]</scope>
    <source>
        <strain evidence="1 2">ESP3B_9</strain>
    </source>
</reference>
<evidence type="ECO:0000313" key="2">
    <source>
        <dbReference type="Proteomes" id="UP000324104"/>
    </source>
</evidence>
<keyword evidence="2" id="KW-1185">Reference proteome</keyword>
<accession>A0A5D5ARA0</accession>
<dbReference type="RefSeq" id="WP_149081531.1">
    <property type="nucleotide sequence ID" value="NZ_VTAW01000012.1"/>
</dbReference>
<sequence>MNRRVFLAAVTASAAVAGCLGREPAAYETCHHTIVHVDNLPDSAESEALTAIESGRYETDERLVLEEVMDAQESYLSHDGVYYAVDVDAEGDQRRVELEETIPETGGPQLVNAIDDNAEFDLRIDHRGDVVVDEHLELEEGEQTDFDADFRYGSYRVEVESDRVTDDAEWSVGEHYSQAELFVSENGVTAEQAVVDPADCGWDADGDLDVQ</sequence>
<name>A0A5D5ARA0_9EURY</name>
<evidence type="ECO:0008006" key="3">
    <source>
        <dbReference type="Google" id="ProtNLM"/>
    </source>
</evidence>
<dbReference type="AlphaFoldDB" id="A0A5D5ARA0"/>
<dbReference type="PROSITE" id="PS51257">
    <property type="entry name" value="PROKAR_LIPOPROTEIN"/>
    <property type="match status" value="1"/>
</dbReference>